<reference evidence="2 3" key="1">
    <citation type="submission" date="2016-10" db="EMBL/GenBank/DDBJ databases">
        <authorList>
            <person name="de Groot N.N."/>
        </authorList>
    </citation>
    <scope>NUCLEOTIDE SEQUENCE [LARGE SCALE GENOMIC DNA]</scope>
    <source>
        <strain evidence="2 3">DSM 19938</strain>
    </source>
</reference>
<keyword evidence="3" id="KW-1185">Reference proteome</keyword>
<organism evidence="2 3">
    <name type="scientific">Dyadobacter koreensis</name>
    <dbReference type="NCBI Taxonomy" id="408657"/>
    <lineage>
        <taxon>Bacteria</taxon>
        <taxon>Pseudomonadati</taxon>
        <taxon>Bacteroidota</taxon>
        <taxon>Cytophagia</taxon>
        <taxon>Cytophagales</taxon>
        <taxon>Spirosomataceae</taxon>
        <taxon>Dyadobacter</taxon>
    </lineage>
</organism>
<proteinExistence type="predicted"/>
<protein>
    <submittedName>
        <fullName evidence="2">Uncharacterized protein</fullName>
    </submittedName>
</protein>
<feature type="compositionally biased region" description="Acidic residues" evidence="1">
    <location>
        <begin position="1"/>
        <end position="17"/>
    </location>
</feature>
<feature type="compositionally biased region" description="Acidic residues" evidence="1">
    <location>
        <begin position="55"/>
        <end position="93"/>
    </location>
</feature>
<dbReference type="Proteomes" id="UP000199532">
    <property type="component" value="Unassembled WGS sequence"/>
</dbReference>
<feature type="region of interest" description="Disordered" evidence="1">
    <location>
        <begin position="1"/>
        <end position="25"/>
    </location>
</feature>
<dbReference type="RefSeq" id="WP_090334864.1">
    <property type="nucleotide sequence ID" value="NZ_FNXY01000003.1"/>
</dbReference>
<dbReference type="EMBL" id="FNXY01000003">
    <property type="protein sequence ID" value="SEI71366.1"/>
    <property type="molecule type" value="Genomic_DNA"/>
</dbReference>
<evidence type="ECO:0000313" key="3">
    <source>
        <dbReference type="Proteomes" id="UP000199532"/>
    </source>
</evidence>
<dbReference type="STRING" id="408657.SAMN04487995_1833"/>
<dbReference type="OrthoDB" id="680877at2"/>
<sequence>MIIDDDFSLDDDDDDDLPGYPLYPASEDVFSKGLIEEDIDPEDITKIKKELGLDADDWNEKDFDDDLTGDDLDVPGSELDDDEEIDGNEDEENNYYSLGGDNHNDLEENQGD</sequence>
<evidence type="ECO:0000256" key="1">
    <source>
        <dbReference type="SAM" id="MobiDB-lite"/>
    </source>
</evidence>
<gene>
    <name evidence="2" type="ORF">SAMN04487995_1833</name>
</gene>
<accession>A0A1H6SWV3</accession>
<dbReference type="AlphaFoldDB" id="A0A1H6SWV3"/>
<evidence type="ECO:0000313" key="2">
    <source>
        <dbReference type="EMBL" id="SEI71366.1"/>
    </source>
</evidence>
<name>A0A1H6SWV3_9BACT</name>
<feature type="region of interest" description="Disordered" evidence="1">
    <location>
        <begin position="55"/>
        <end position="112"/>
    </location>
</feature>